<evidence type="ECO:0000256" key="2">
    <source>
        <dbReference type="ARBA" id="ARBA00022598"/>
    </source>
</evidence>
<dbReference type="EMBL" id="FQWY01000007">
    <property type="protein sequence ID" value="SHG62607.1"/>
    <property type="molecule type" value="Genomic_DNA"/>
</dbReference>
<dbReference type="InterPro" id="IPR042099">
    <property type="entry name" value="ANL_N_sf"/>
</dbReference>
<evidence type="ECO:0000256" key="1">
    <source>
        <dbReference type="ARBA" id="ARBA00006432"/>
    </source>
</evidence>
<dbReference type="OrthoDB" id="9803968at2"/>
<keyword evidence="6" id="KW-1185">Reference proteome</keyword>
<dbReference type="InterPro" id="IPR000873">
    <property type="entry name" value="AMP-dep_synth/lig_dom"/>
</dbReference>
<dbReference type="Gene3D" id="3.30.300.30">
    <property type="match status" value="1"/>
</dbReference>
<dbReference type="InterPro" id="IPR020845">
    <property type="entry name" value="AMP-binding_CS"/>
</dbReference>
<dbReference type="PANTHER" id="PTHR43201">
    <property type="entry name" value="ACYL-COA SYNTHETASE"/>
    <property type="match status" value="1"/>
</dbReference>
<feature type="domain" description="AMP-dependent synthetase/ligase" evidence="3">
    <location>
        <begin position="18"/>
        <end position="388"/>
    </location>
</feature>
<dbReference type="Gene3D" id="3.40.50.12780">
    <property type="entry name" value="N-terminal domain of ligase-like"/>
    <property type="match status" value="1"/>
</dbReference>
<organism evidence="5 6">
    <name type="scientific">Thermosyntropha lipolytica DSM 11003</name>
    <dbReference type="NCBI Taxonomy" id="1123382"/>
    <lineage>
        <taxon>Bacteria</taxon>
        <taxon>Bacillati</taxon>
        <taxon>Bacillota</taxon>
        <taxon>Clostridia</taxon>
        <taxon>Eubacteriales</taxon>
        <taxon>Syntrophomonadaceae</taxon>
        <taxon>Thermosyntropha</taxon>
    </lineage>
</organism>
<dbReference type="GO" id="GO:0006631">
    <property type="term" value="P:fatty acid metabolic process"/>
    <property type="evidence" value="ECO:0007669"/>
    <property type="project" value="TreeGrafter"/>
</dbReference>
<evidence type="ECO:0000313" key="6">
    <source>
        <dbReference type="Proteomes" id="UP000242329"/>
    </source>
</evidence>
<dbReference type="AlphaFoldDB" id="A0A1M5LC72"/>
<dbReference type="GO" id="GO:0031956">
    <property type="term" value="F:medium-chain fatty acid-CoA ligase activity"/>
    <property type="evidence" value="ECO:0007669"/>
    <property type="project" value="TreeGrafter"/>
</dbReference>
<protein>
    <submittedName>
        <fullName evidence="5">Fatty-acyl-CoA synthase</fullName>
    </submittedName>
</protein>
<evidence type="ECO:0000259" key="3">
    <source>
        <dbReference type="Pfam" id="PF00501"/>
    </source>
</evidence>
<dbReference type="InterPro" id="IPR045851">
    <property type="entry name" value="AMP-bd_C_sf"/>
</dbReference>
<name>A0A1M5LC72_9FIRM</name>
<accession>A0A1M5LC72</accession>
<keyword evidence="2" id="KW-0436">Ligase</keyword>
<dbReference type="Pfam" id="PF13193">
    <property type="entry name" value="AMP-binding_C"/>
    <property type="match status" value="1"/>
</dbReference>
<sequence length="532" mass="59945">MNRTEGALTLVSDYMKSAALKFPDKPAFIFRDQKITYQEFAANVERLACYLLKIGINKGDRIAYLTIPRPEFFYLYMAASRIGAIVVGIGTRHTDTEIEYILNNSEASCLFSISKMYEFDYQQRIPGILKNCPSVKHVVIFDDVPRIENAVGFQEIIDKEYQEFLPLLEGREKQVSTDDVLIIVYTSGSTGKPKGAMLTHRNIIHLGLIEIAQCGATPDDIWMNHLPMNHISGATEVGTTAIIAHSTQVLEPFNPVKTLQLIQEHKITILGQVPTMFVMEFALEDYNSYDLSSLRTVVISGAPAPLEVLKKIKTTMCDNCYNCLGLTELTGLITYTEPGAFLEKLNETVGKVVPEVEMKLVDKERREVPQGQIGEIAYRGTVVCKGYYKMPEANKASFDEEGWFYSGDLGFIDENGDLRLVGRSKEMYITGGENVYPAEIEEYIMRYPGVMLAACVAIPDEVYGEVGRAYIVPKPGMSIDLEDLKNYLSKHLAKYKIPREFVLRDYLPMTLLGKIDKKTLREEVAKEFNREG</sequence>
<proteinExistence type="inferred from homology"/>
<comment type="similarity">
    <text evidence="1">Belongs to the ATP-dependent AMP-binding enzyme family.</text>
</comment>
<gene>
    <name evidence="5" type="ORF">SAMN02745221_00634</name>
</gene>
<dbReference type="Pfam" id="PF00501">
    <property type="entry name" value="AMP-binding"/>
    <property type="match status" value="1"/>
</dbReference>
<reference evidence="6" key="1">
    <citation type="submission" date="2016-11" db="EMBL/GenBank/DDBJ databases">
        <authorList>
            <person name="Varghese N."/>
            <person name="Submissions S."/>
        </authorList>
    </citation>
    <scope>NUCLEOTIDE SEQUENCE [LARGE SCALE GENOMIC DNA]</scope>
    <source>
        <strain evidence="6">DSM 11003</strain>
    </source>
</reference>
<dbReference type="SUPFAM" id="SSF56801">
    <property type="entry name" value="Acetyl-CoA synthetase-like"/>
    <property type="match status" value="1"/>
</dbReference>
<dbReference type="PROSITE" id="PS00455">
    <property type="entry name" value="AMP_BINDING"/>
    <property type="match status" value="1"/>
</dbReference>
<evidence type="ECO:0000259" key="4">
    <source>
        <dbReference type="Pfam" id="PF13193"/>
    </source>
</evidence>
<dbReference type="Proteomes" id="UP000242329">
    <property type="component" value="Unassembled WGS sequence"/>
</dbReference>
<dbReference type="InterPro" id="IPR025110">
    <property type="entry name" value="AMP-bd_C"/>
</dbReference>
<evidence type="ECO:0000313" key="5">
    <source>
        <dbReference type="EMBL" id="SHG62607.1"/>
    </source>
</evidence>
<dbReference type="PANTHER" id="PTHR43201:SF5">
    <property type="entry name" value="MEDIUM-CHAIN ACYL-COA LIGASE ACSF2, MITOCHONDRIAL"/>
    <property type="match status" value="1"/>
</dbReference>
<feature type="domain" description="AMP-binding enzyme C-terminal" evidence="4">
    <location>
        <begin position="439"/>
        <end position="514"/>
    </location>
</feature>
<dbReference type="RefSeq" id="WP_073089858.1">
    <property type="nucleotide sequence ID" value="NZ_FQWY01000007.1"/>
</dbReference>
<dbReference type="STRING" id="1123382.SAMN02745221_00634"/>